<name>A0A086KHQ0_TOXGO</name>
<comment type="caution">
    <text evidence="2">The sequence shown here is derived from an EMBL/GenBank/DDBJ whole genome shotgun (WGS) entry which is preliminary data.</text>
</comment>
<reference evidence="2 3" key="1">
    <citation type="submission" date="2014-02" db="EMBL/GenBank/DDBJ databases">
        <authorList>
            <person name="Sibley D."/>
            <person name="Venepally P."/>
            <person name="Karamycheva S."/>
            <person name="Hadjithomas M."/>
            <person name="Khan A."/>
            <person name="Brunk B."/>
            <person name="Roos D."/>
            <person name="Caler E."/>
            <person name="Lorenzi H."/>
        </authorList>
    </citation>
    <scope>NUCLEOTIDE SEQUENCE [LARGE SCALE GENOMIC DNA]</scope>
    <source>
        <strain evidence="2 3">GAB2-2007-GAL-DOM2</strain>
    </source>
</reference>
<feature type="region of interest" description="Disordered" evidence="1">
    <location>
        <begin position="184"/>
        <end position="350"/>
    </location>
</feature>
<accession>A0A086KHQ0</accession>
<dbReference type="OrthoDB" id="423579at2759"/>
<feature type="compositionally biased region" description="Acidic residues" evidence="1">
    <location>
        <begin position="263"/>
        <end position="277"/>
    </location>
</feature>
<organism evidence="2 3">
    <name type="scientific">Toxoplasma gondii GAB2-2007-GAL-DOM2</name>
    <dbReference type="NCBI Taxonomy" id="1130820"/>
    <lineage>
        <taxon>Eukaryota</taxon>
        <taxon>Sar</taxon>
        <taxon>Alveolata</taxon>
        <taxon>Apicomplexa</taxon>
        <taxon>Conoidasida</taxon>
        <taxon>Coccidia</taxon>
        <taxon>Eucoccidiorida</taxon>
        <taxon>Eimeriorina</taxon>
        <taxon>Sarcocystidae</taxon>
        <taxon>Toxoplasma</taxon>
    </lineage>
</organism>
<evidence type="ECO:0000313" key="3">
    <source>
        <dbReference type="Proteomes" id="UP000028837"/>
    </source>
</evidence>
<evidence type="ECO:0000313" key="2">
    <source>
        <dbReference type="EMBL" id="KFG43918.1"/>
    </source>
</evidence>
<dbReference type="AlphaFoldDB" id="A0A086KHQ0"/>
<sequence>MAWFSLDAPRLSLLVSTLSFLLSLWYYTNMVHLTQQLQQANTMNVLYADYSSPKTLAALELIEDFIERHGIENYPFAFLSLRKEGREEGRNVDRSRRHLTQWFSRVQYFYEGGYLQFDALRKFPGAQRAKHFLDLVEPLEFVSRKTTGRKHAGVFDFLRSLYHLKKHTLSPEFVEQVNKLLEGDRAGRRSARPANSRNRKETESPAGDDDGRAGGQRGPERRHGAGEADSGEASSLAATEAEGDALPHERRFSAYPMESVGAEGEEELEDEFEEGGDADAAANTEKEERDENRGETEKQQGSERKADDQENKGRNKEEKNAQASFEVQKAGTDEREGRKEDRRDDRGEEL</sequence>
<proteinExistence type="predicted"/>
<evidence type="ECO:0000256" key="1">
    <source>
        <dbReference type="SAM" id="MobiDB-lite"/>
    </source>
</evidence>
<feature type="compositionally biased region" description="Basic and acidic residues" evidence="1">
    <location>
        <begin position="284"/>
        <end position="320"/>
    </location>
</feature>
<dbReference type="EMBL" id="AHZU02000470">
    <property type="protein sequence ID" value="KFG43918.1"/>
    <property type="molecule type" value="Genomic_DNA"/>
</dbReference>
<dbReference type="VEuPathDB" id="ToxoDB:TGDOM2_269450"/>
<protein>
    <submittedName>
        <fullName evidence="2">Uncharacterized protein</fullName>
    </submittedName>
</protein>
<gene>
    <name evidence="2" type="ORF">TGDOM2_269450</name>
</gene>
<dbReference type="Proteomes" id="UP000028837">
    <property type="component" value="Unassembled WGS sequence"/>
</dbReference>
<feature type="compositionally biased region" description="Basic and acidic residues" evidence="1">
    <location>
        <begin position="331"/>
        <end position="350"/>
    </location>
</feature>